<dbReference type="SMART" id="SM00470">
    <property type="entry name" value="ParB"/>
    <property type="match status" value="1"/>
</dbReference>
<evidence type="ECO:0000256" key="9">
    <source>
        <dbReference type="SAM" id="SignalP"/>
    </source>
</evidence>
<evidence type="ECO:0000256" key="5">
    <source>
        <dbReference type="ARBA" id="ARBA00022862"/>
    </source>
</evidence>
<comment type="similarity">
    <text evidence="1">Belongs to the sulfiredoxin family.</text>
</comment>
<evidence type="ECO:0000259" key="10">
    <source>
        <dbReference type="SMART" id="SM00470"/>
    </source>
</evidence>
<sequence length="174" mass="19487">MRASCQMWISSFLILFSHSTCSQNNDHGADLQDNIPGIKHTNSEGLTTCDSNMADVSTCDRNIEVTSVHSDQISEVHNVPVSVLIRPIPSILDEDKVISLMETIKNEETRHNLPPIDVLWIKGRQGGDYFYSFGGCHRYEAYKRLNMETIPCKLVKSTVDNLKTYLGGSTPDLL</sequence>
<evidence type="ECO:0000256" key="3">
    <source>
        <dbReference type="ARBA" id="ARBA00022741"/>
    </source>
</evidence>
<dbReference type="Gene3D" id="3.90.1530.10">
    <property type="entry name" value="Conserved hypothetical protein from pyrococcus furiosus pfu- 392566-001, ParB domain"/>
    <property type="match status" value="1"/>
</dbReference>
<comment type="catalytic activity">
    <reaction evidence="8">
        <text>S-hydroxy-S-oxy-L-cysteinyl-[peroxiredoxin] + [protein]-dithiol + ATP = S-hydroxy-L-cysteinyl-[peroxiredoxin] + [protein]-disulfide + ADP + phosphate</text>
        <dbReference type="Rhea" id="RHEA:17545"/>
        <dbReference type="Rhea" id="RHEA-COMP:10593"/>
        <dbReference type="Rhea" id="RHEA-COMP:10594"/>
        <dbReference type="Rhea" id="RHEA-COMP:13681"/>
        <dbReference type="Rhea" id="RHEA-COMP:17976"/>
        <dbReference type="ChEBI" id="CHEBI:29950"/>
        <dbReference type="ChEBI" id="CHEBI:30616"/>
        <dbReference type="ChEBI" id="CHEBI:43474"/>
        <dbReference type="ChEBI" id="CHEBI:50058"/>
        <dbReference type="ChEBI" id="CHEBI:61973"/>
        <dbReference type="ChEBI" id="CHEBI:61974"/>
        <dbReference type="ChEBI" id="CHEBI:456216"/>
        <dbReference type="EC" id="1.8.98.2"/>
    </reaction>
</comment>
<keyword evidence="3" id="KW-0547">Nucleotide-binding</keyword>
<evidence type="ECO:0000313" key="11">
    <source>
        <dbReference type="EMBL" id="WAR31348.1"/>
    </source>
</evidence>
<evidence type="ECO:0000313" key="12">
    <source>
        <dbReference type="Proteomes" id="UP001164746"/>
    </source>
</evidence>
<evidence type="ECO:0000256" key="8">
    <source>
        <dbReference type="ARBA" id="ARBA00047514"/>
    </source>
</evidence>
<feature type="chain" id="PRO_5045740433" description="sulfiredoxin" evidence="9">
    <location>
        <begin position="23"/>
        <end position="174"/>
    </location>
</feature>
<keyword evidence="9" id="KW-0732">Signal</keyword>
<evidence type="ECO:0000256" key="6">
    <source>
        <dbReference type="ARBA" id="ARBA00023002"/>
    </source>
</evidence>
<evidence type="ECO:0000256" key="2">
    <source>
        <dbReference type="ARBA" id="ARBA00013055"/>
    </source>
</evidence>
<evidence type="ECO:0000256" key="7">
    <source>
        <dbReference type="ARBA" id="ARBA00023157"/>
    </source>
</evidence>
<dbReference type="SUPFAM" id="SSF110849">
    <property type="entry name" value="ParB/Sulfiredoxin"/>
    <property type="match status" value="1"/>
</dbReference>
<feature type="domain" description="ParB-like N-terminal" evidence="10">
    <location>
        <begin position="77"/>
        <end position="162"/>
    </location>
</feature>
<evidence type="ECO:0000256" key="1">
    <source>
        <dbReference type="ARBA" id="ARBA00009609"/>
    </source>
</evidence>
<keyword evidence="12" id="KW-1185">Reference proteome</keyword>
<keyword evidence="6" id="KW-0560">Oxidoreductase</keyword>
<keyword evidence="7" id="KW-1015">Disulfide bond</keyword>
<accession>A0ABY7GAB5</accession>
<dbReference type="EC" id="1.8.98.2" evidence="2"/>
<feature type="signal peptide" evidence="9">
    <location>
        <begin position="1"/>
        <end position="22"/>
    </location>
</feature>
<dbReference type="PANTHER" id="PTHR21348:SF2">
    <property type="entry name" value="SULFIREDOXIN-1"/>
    <property type="match status" value="1"/>
</dbReference>
<proteinExistence type="inferred from homology"/>
<dbReference type="CDD" id="cd16395">
    <property type="entry name" value="Srx"/>
    <property type="match status" value="1"/>
</dbReference>
<dbReference type="EMBL" id="CP111028">
    <property type="protein sequence ID" value="WAR31348.1"/>
    <property type="molecule type" value="Genomic_DNA"/>
</dbReference>
<dbReference type="InterPro" id="IPR036086">
    <property type="entry name" value="ParB/Sulfiredoxin_sf"/>
</dbReference>
<reference evidence="11" key="1">
    <citation type="submission" date="2022-11" db="EMBL/GenBank/DDBJ databases">
        <title>Centuries of genome instability and evolution in soft-shell clam transmissible cancer (bioRxiv).</title>
        <authorList>
            <person name="Hart S.F.M."/>
            <person name="Yonemitsu M.A."/>
            <person name="Giersch R.M."/>
            <person name="Beal B.F."/>
            <person name="Arriagada G."/>
            <person name="Davis B.W."/>
            <person name="Ostrander E.A."/>
            <person name="Goff S.P."/>
            <person name="Metzger M.J."/>
        </authorList>
    </citation>
    <scope>NUCLEOTIDE SEQUENCE</scope>
    <source>
        <strain evidence="11">MELC-2E11</strain>
        <tissue evidence="11">Siphon/mantle</tissue>
    </source>
</reference>
<gene>
    <name evidence="11" type="ORF">MAR_033890</name>
</gene>
<organism evidence="11 12">
    <name type="scientific">Mya arenaria</name>
    <name type="common">Soft-shell clam</name>
    <dbReference type="NCBI Taxonomy" id="6604"/>
    <lineage>
        <taxon>Eukaryota</taxon>
        <taxon>Metazoa</taxon>
        <taxon>Spiralia</taxon>
        <taxon>Lophotrochozoa</taxon>
        <taxon>Mollusca</taxon>
        <taxon>Bivalvia</taxon>
        <taxon>Autobranchia</taxon>
        <taxon>Heteroconchia</taxon>
        <taxon>Euheterodonta</taxon>
        <taxon>Imparidentia</taxon>
        <taxon>Neoheterodontei</taxon>
        <taxon>Myida</taxon>
        <taxon>Myoidea</taxon>
        <taxon>Myidae</taxon>
        <taxon>Mya</taxon>
    </lineage>
</organism>
<dbReference type="Pfam" id="PF02195">
    <property type="entry name" value="ParB_N"/>
    <property type="match status" value="1"/>
</dbReference>
<keyword evidence="4" id="KW-0067">ATP-binding</keyword>
<dbReference type="Proteomes" id="UP001164746">
    <property type="component" value="Chromosome 17"/>
</dbReference>
<dbReference type="PANTHER" id="PTHR21348">
    <property type="match status" value="1"/>
</dbReference>
<dbReference type="InterPro" id="IPR003115">
    <property type="entry name" value="ParB_N"/>
</dbReference>
<name>A0ABY7GAB5_MYAAR</name>
<protein>
    <recommendedName>
        <fullName evidence="2">sulfiredoxin</fullName>
        <ecNumber evidence="2">1.8.98.2</ecNumber>
    </recommendedName>
</protein>
<keyword evidence="5" id="KW-0049">Antioxidant</keyword>
<evidence type="ECO:0000256" key="4">
    <source>
        <dbReference type="ARBA" id="ARBA00022840"/>
    </source>
</evidence>
<dbReference type="InterPro" id="IPR016692">
    <property type="entry name" value="Sulfiredoxin"/>
</dbReference>